<evidence type="ECO:0000313" key="2">
    <source>
        <dbReference type="EMBL" id="UPQ81890.1"/>
    </source>
</evidence>
<dbReference type="Proteomes" id="UP000831189">
    <property type="component" value="Chromosome"/>
</dbReference>
<name>A0ABY4KM37_9PSED</name>
<accession>A0ABY4KM37</accession>
<keyword evidence="1" id="KW-0472">Membrane</keyword>
<sequence length="54" mass="6076">MDHIDTMLLLIIVSFVLMGAGFNFREQRWGIALLGLGIVSMLSTLLYKMQITFG</sequence>
<reference evidence="2 3" key="1">
    <citation type="submission" date="2022-04" db="EMBL/GenBank/DDBJ databases">
        <title>Pseudomonas knackmussii B09-2.</title>
        <authorList>
            <person name="Deng Y."/>
        </authorList>
    </citation>
    <scope>NUCLEOTIDE SEQUENCE [LARGE SCALE GENOMIC DNA]</scope>
    <source>
        <strain evidence="2 3">B09-2</strain>
    </source>
</reference>
<proteinExistence type="predicted"/>
<keyword evidence="3" id="KW-1185">Reference proteome</keyword>
<protein>
    <submittedName>
        <fullName evidence="2">Uncharacterized protein</fullName>
    </submittedName>
</protein>
<organism evidence="2 3">
    <name type="scientific">Pseudomonas knackmussii</name>
    <dbReference type="NCBI Taxonomy" id="65741"/>
    <lineage>
        <taxon>Bacteria</taxon>
        <taxon>Pseudomonadati</taxon>
        <taxon>Pseudomonadota</taxon>
        <taxon>Gammaproteobacteria</taxon>
        <taxon>Pseudomonadales</taxon>
        <taxon>Pseudomonadaceae</taxon>
        <taxon>Pseudomonas</taxon>
    </lineage>
</organism>
<keyword evidence="1" id="KW-1133">Transmembrane helix</keyword>
<feature type="transmembrane region" description="Helical" evidence="1">
    <location>
        <begin position="7"/>
        <end position="24"/>
    </location>
</feature>
<gene>
    <name evidence="2" type="ORF">M0M42_15945</name>
</gene>
<evidence type="ECO:0000256" key="1">
    <source>
        <dbReference type="SAM" id="Phobius"/>
    </source>
</evidence>
<feature type="transmembrane region" description="Helical" evidence="1">
    <location>
        <begin position="30"/>
        <end position="47"/>
    </location>
</feature>
<dbReference type="EMBL" id="CP096208">
    <property type="protein sequence ID" value="UPQ81890.1"/>
    <property type="molecule type" value="Genomic_DNA"/>
</dbReference>
<evidence type="ECO:0000313" key="3">
    <source>
        <dbReference type="Proteomes" id="UP000831189"/>
    </source>
</evidence>
<keyword evidence="1" id="KW-0812">Transmembrane</keyword>